<comment type="caution">
    <text evidence="7">The sequence shown here is derived from an EMBL/GenBank/DDBJ whole genome shotgun (WGS) entry which is preliminary data.</text>
</comment>
<evidence type="ECO:0000256" key="3">
    <source>
        <dbReference type="ARBA" id="ARBA00022840"/>
    </source>
</evidence>
<sequence>MNTDEPKALSGEIEIRLLDKIAHVLNALQPANFHYCSYFLTHSGFIADDKHEEEDDDKEEEILLEKVTPRKEKVVSSAQEKDSLSEMMRKLQIGSSSAKNWIADEESKATETEELRKIINEREKGILEKEGIISELQSLMADEESKAIEREELRKKLLNKILDLKGNVRVFCRVRPLISNESSAEGQQHISYLTSIDALGRGIDIMHNGQKVSFIFDKVFKTEASQAEVFLEISELVQSALDGHKMKHSLLSLGWKYNLKVSMLEIYKEDIFDLLVPKRSYSTDVQMASPSKRYGIKHDQYGNIEVSGLTIVDVCIENEVSNLLRLAAMRRSTGKTKMNQQSSRSHFVFTLRVSGVNERTQQNVEGVLNLIDLASSARFSKSEVTEVQLKETQAINKSLFHLRKAISSLANKEGHVPFRDSKLTYILQPCLCGDSKALMFVNISSDPTSSGESLCSLRFAENVNTCELRGRRLYGNWHGV</sequence>
<comment type="caution">
    <text evidence="5">Lacks conserved residue(s) required for the propagation of feature annotation.</text>
</comment>
<dbReference type="InterPro" id="IPR036961">
    <property type="entry name" value="Kinesin_motor_dom_sf"/>
</dbReference>
<dbReference type="InterPro" id="IPR027640">
    <property type="entry name" value="Kinesin-like_fam"/>
</dbReference>
<comment type="similarity">
    <text evidence="5">Belongs to the TRAFAC class myosin-kinesin ATPase superfamily. Kinesin family.</text>
</comment>
<evidence type="ECO:0000256" key="5">
    <source>
        <dbReference type="PROSITE-ProRule" id="PRU00283"/>
    </source>
</evidence>
<dbReference type="Gene3D" id="3.40.850.10">
    <property type="entry name" value="Kinesin motor domain"/>
    <property type="match status" value="2"/>
</dbReference>
<evidence type="ECO:0000313" key="8">
    <source>
        <dbReference type="Proteomes" id="UP000197138"/>
    </source>
</evidence>
<evidence type="ECO:0000256" key="2">
    <source>
        <dbReference type="ARBA" id="ARBA00022741"/>
    </source>
</evidence>
<keyword evidence="3" id="KW-0067">ATP-binding</keyword>
<name>A0A218XQZ4_PUNGR</name>
<dbReference type="GO" id="GO:0005524">
    <property type="term" value="F:ATP binding"/>
    <property type="evidence" value="ECO:0007669"/>
    <property type="project" value="UniProtKB-KW"/>
</dbReference>
<dbReference type="GO" id="GO:0005874">
    <property type="term" value="C:microtubule"/>
    <property type="evidence" value="ECO:0007669"/>
    <property type="project" value="UniProtKB-KW"/>
</dbReference>
<dbReference type="PANTHER" id="PTHR47972">
    <property type="entry name" value="KINESIN-LIKE PROTEIN KLP-3"/>
    <property type="match status" value="1"/>
</dbReference>
<feature type="domain" description="Kinesin motor" evidence="6">
    <location>
        <begin position="227"/>
        <end position="466"/>
    </location>
</feature>
<evidence type="ECO:0000313" key="7">
    <source>
        <dbReference type="EMBL" id="OWM87605.1"/>
    </source>
</evidence>
<keyword evidence="2" id="KW-0547">Nucleotide-binding</keyword>
<proteinExistence type="inferred from homology"/>
<dbReference type="EMBL" id="MTKT01000813">
    <property type="protein sequence ID" value="OWM87605.1"/>
    <property type="molecule type" value="Genomic_DNA"/>
</dbReference>
<protein>
    <recommendedName>
        <fullName evidence="6">Kinesin motor domain-containing protein</fullName>
    </recommendedName>
</protein>
<keyword evidence="4" id="KW-0505">Motor protein</keyword>
<accession>A0A218XQZ4</accession>
<dbReference type="GO" id="GO:0003777">
    <property type="term" value="F:microtubule motor activity"/>
    <property type="evidence" value="ECO:0007669"/>
    <property type="project" value="InterPro"/>
</dbReference>
<dbReference type="AlphaFoldDB" id="A0A218XQZ4"/>
<dbReference type="SUPFAM" id="SSF52540">
    <property type="entry name" value="P-loop containing nucleoside triphosphate hydrolases"/>
    <property type="match status" value="1"/>
</dbReference>
<gene>
    <name evidence="7" type="ORF">CDL15_Pgr022718</name>
</gene>
<keyword evidence="1" id="KW-0493">Microtubule</keyword>
<evidence type="ECO:0000259" key="6">
    <source>
        <dbReference type="PROSITE" id="PS50067"/>
    </source>
</evidence>
<dbReference type="InterPro" id="IPR001752">
    <property type="entry name" value="Kinesin_motor_dom"/>
</dbReference>
<dbReference type="PRINTS" id="PR00380">
    <property type="entry name" value="KINESINHEAVY"/>
</dbReference>
<dbReference type="SMART" id="SM00129">
    <property type="entry name" value="KISc"/>
    <property type="match status" value="1"/>
</dbReference>
<dbReference type="GO" id="GO:0008017">
    <property type="term" value="F:microtubule binding"/>
    <property type="evidence" value="ECO:0007669"/>
    <property type="project" value="InterPro"/>
</dbReference>
<dbReference type="GO" id="GO:0007018">
    <property type="term" value="P:microtubule-based movement"/>
    <property type="evidence" value="ECO:0007669"/>
    <property type="project" value="InterPro"/>
</dbReference>
<reference evidence="8" key="1">
    <citation type="journal article" date="2017" name="Plant J.">
        <title>The pomegranate (Punica granatum L.) genome and the genomics of punicalagin biosynthesis.</title>
        <authorList>
            <person name="Qin G."/>
            <person name="Xu C."/>
            <person name="Ming R."/>
            <person name="Tang H."/>
            <person name="Guyot R."/>
            <person name="Kramer E.M."/>
            <person name="Hu Y."/>
            <person name="Yi X."/>
            <person name="Qi Y."/>
            <person name="Xu X."/>
            <person name="Gao Z."/>
            <person name="Pan H."/>
            <person name="Jian J."/>
            <person name="Tian Y."/>
            <person name="Yue Z."/>
            <person name="Xu Y."/>
        </authorList>
    </citation>
    <scope>NUCLEOTIDE SEQUENCE [LARGE SCALE GENOMIC DNA]</scope>
    <source>
        <strain evidence="8">cv. Dabenzi</strain>
    </source>
</reference>
<dbReference type="InterPro" id="IPR027417">
    <property type="entry name" value="P-loop_NTPase"/>
</dbReference>
<organism evidence="7 8">
    <name type="scientific">Punica granatum</name>
    <name type="common">Pomegranate</name>
    <dbReference type="NCBI Taxonomy" id="22663"/>
    <lineage>
        <taxon>Eukaryota</taxon>
        <taxon>Viridiplantae</taxon>
        <taxon>Streptophyta</taxon>
        <taxon>Embryophyta</taxon>
        <taxon>Tracheophyta</taxon>
        <taxon>Spermatophyta</taxon>
        <taxon>Magnoliopsida</taxon>
        <taxon>eudicotyledons</taxon>
        <taxon>Gunneridae</taxon>
        <taxon>Pentapetalae</taxon>
        <taxon>rosids</taxon>
        <taxon>malvids</taxon>
        <taxon>Myrtales</taxon>
        <taxon>Lythraceae</taxon>
        <taxon>Punica</taxon>
    </lineage>
</organism>
<evidence type="ECO:0000256" key="4">
    <source>
        <dbReference type="ARBA" id="ARBA00023175"/>
    </source>
</evidence>
<dbReference type="Pfam" id="PF16796">
    <property type="entry name" value="Microtub_bd"/>
    <property type="match status" value="1"/>
</dbReference>
<dbReference type="Proteomes" id="UP000197138">
    <property type="component" value="Unassembled WGS sequence"/>
</dbReference>
<dbReference type="InterPro" id="IPR031852">
    <property type="entry name" value="Vik1/Cik1_MT-bd"/>
</dbReference>
<dbReference type="PROSITE" id="PS50067">
    <property type="entry name" value="KINESIN_MOTOR_2"/>
    <property type="match status" value="1"/>
</dbReference>
<dbReference type="Pfam" id="PF00225">
    <property type="entry name" value="Kinesin"/>
    <property type="match status" value="1"/>
</dbReference>
<evidence type="ECO:0000256" key="1">
    <source>
        <dbReference type="ARBA" id="ARBA00022701"/>
    </source>
</evidence>
<dbReference type="PANTHER" id="PTHR47972:SF45">
    <property type="entry name" value="PROTEIN CLARET SEGREGATIONAL"/>
    <property type="match status" value="1"/>
</dbReference>